<dbReference type="PANTHER" id="PTHR32060:SF22">
    <property type="entry name" value="CARBOXYL-TERMINAL-PROCESSING PEPTIDASE 3, CHLOROPLASTIC"/>
    <property type="match status" value="1"/>
</dbReference>
<organism evidence="2 3">
    <name type="scientific">Aequorivita sublithincola (strain DSM 14238 / LMG 21431 / ACAM 643 / 9-3)</name>
    <dbReference type="NCBI Taxonomy" id="746697"/>
    <lineage>
        <taxon>Bacteria</taxon>
        <taxon>Pseudomonadati</taxon>
        <taxon>Bacteroidota</taxon>
        <taxon>Flavobacteriia</taxon>
        <taxon>Flavobacteriales</taxon>
        <taxon>Flavobacteriaceae</taxon>
        <taxon>Aequorivita</taxon>
    </lineage>
</organism>
<dbReference type="GO" id="GO:0008236">
    <property type="term" value="F:serine-type peptidase activity"/>
    <property type="evidence" value="ECO:0007669"/>
    <property type="project" value="InterPro"/>
</dbReference>
<dbReference type="Gene3D" id="3.30.750.44">
    <property type="match status" value="1"/>
</dbReference>
<evidence type="ECO:0000313" key="2">
    <source>
        <dbReference type="EMBL" id="AFL82599.1"/>
    </source>
</evidence>
<sequence length="498" mass="56875">MKNRISIAKDKVKTIRIKSILTVLFVIVTALSSAQKSTNENRIAPEKLKQDLQLLRASLEEGYPGMYTYNSKTVIDSLFDSSEKQLQKEMTEREFYLFLSKIVMQLQDGHMDIYPTKNTREKLANSKCSIPIQTFVSGQKMYVQKNYSTLSDKELLGAEIISINGYPVSSFITEVLSICSSDGNNETNKFKRFESTGLLTRYLFYFQGYTENYKIEYLPFNDTKTKTSTLKGITFENLLKIRLNRYPGVKQSPAEFKLLDPSTAYLKIKSFNEDDYENNKMDFPAFLRSSFETIKDKEVKNLILDLRDNGGGTDEYGKILFSYFINHEFMYYESLIINKPEFNFIKYTDYGEMKIPEDAIRINKEGTYSVIDHPNVGMQKNSTPTYSGKLFILIDGNCFSTTSECLSMLESYTSAVFIGEESGGGYYGNCSGSVPMLILPNSLLQVGIPLMKYSMAVKDYKYKDRGVIPDYNIAPTIKDKILSNDPELEFAKKLISPQ</sequence>
<evidence type="ECO:0000259" key="1">
    <source>
        <dbReference type="Pfam" id="PF03572"/>
    </source>
</evidence>
<keyword evidence="2" id="KW-0645">Protease</keyword>
<evidence type="ECO:0000313" key="3">
    <source>
        <dbReference type="Proteomes" id="UP000006049"/>
    </source>
</evidence>
<dbReference type="EMBL" id="CP003280">
    <property type="protein sequence ID" value="AFL82599.1"/>
    <property type="molecule type" value="Genomic_DNA"/>
</dbReference>
<dbReference type="GO" id="GO:0004175">
    <property type="term" value="F:endopeptidase activity"/>
    <property type="evidence" value="ECO:0007669"/>
    <property type="project" value="TreeGrafter"/>
</dbReference>
<dbReference type="RefSeq" id="WP_014783848.1">
    <property type="nucleotide sequence ID" value="NC_018013.1"/>
</dbReference>
<dbReference type="KEGG" id="asl:Aeqsu_3165"/>
<feature type="domain" description="Tail specific protease" evidence="1">
    <location>
        <begin position="263"/>
        <end position="472"/>
    </location>
</feature>
<proteinExistence type="predicted"/>
<dbReference type="InterPro" id="IPR029045">
    <property type="entry name" value="ClpP/crotonase-like_dom_sf"/>
</dbReference>
<gene>
    <name evidence="2" type="ordered locus">Aeqsu_3165</name>
</gene>
<accession>I3Z031</accession>
<dbReference type="Proteomes" id="UP000006049">
    <property type="component" value="Chromosome"/>
</dbReference>
<dbReference type="OrthoDB" id="6397760at2"/>
<dbReference type="STRING" id="746697.Aeqsu_3165"/>
<dbReference type="eggNOG" id="COG0793">
    <property type="taxonomic scope" value="Bacteria"/>
</dbReference>
<protein>
    <submittedName>
        <fullName evidence="2">Periplasmic protease</fullName>
    </submittedName>
</protein>
<dbReference type="SUPFAM" id="SSF52096">
    <property type="entry name" value="ClpP/crotonase"/>
    <property type="match status" value="1"/>
</dbReference>
<keyword evidence="3" id="KW-1185">Reference proteome</keyword>
<reference evidence="2 3" key="1">
    <citation type="submission" date="2012-06" db="EMBL/GenBank/DDBJ databases">
        <title>The complete genome of Aequorivita sublithincola DSM 14238.</title>
        <authorList>
            <consortium name="US DOE Joint Genome Institute (JGI-PGF)"/>
            <person name="Lucas S."/>
            <person name="Copeland A."/>
            <person name="Lapidus A."/>
            <person name="Goodwin L."/>
            <person name="Pitluck S."/>
            <person name="Peters L."/>
            <person name="Munk A.C.C."/>
            <person name="Kyrpides N."/>
            <person name="Mavromatis K."/>
            <person name="Pagani I."/>
            <person name="Ivanova N."/>
            <person name="Ovchinnikova G."/>
            <person name="Zeytun A."/>
            <person name="Detter J.C."/>
            <person name="Han C."/>
            <person name="Land M."/>
            <person name="Hauser L."/>
            <person name="Markowitz V."/>
            <person name="Cheng J.-F."/>
            <person name="Hugenholtz P."/>
            <person name="Woyke T."/>
            <person name="Wu D."/>
            <person name="Tindall B."/>
            <person name="Faehnrich R."/>
            <person name="Brambilla E."/>
            <person name="Klenk H.-P."/>
            <person name="Eisen J.A."/>
        </authorList>
    </citation>
    <scope>NUCLEOTIDE SEQUENCE [LARGE SCALE GENOMIC DNA]</scope>
    <source>
        <strain evidence="3">DSM 14238 / LMG 21431 / ACAM 643 / 9-3</strain>
    </source>
</reference>
<name>I3Z031_AEQSU</name>
<dbReference type="Pfam" id="PF03572">
    <property type="entry name" value="Peptidase_S41"/>
    <property type="match status" value="1"/>
</dbReference>
<keyword evidence="2" id="KW-0378">Hydrolase</keyword>
<dbReference type="InterPro" id="IPR005151">
    <property type="entry name" value="Tail-specific_protease"/>
</dbReference>
<dbReference type="GO" id="GO:0006508">
    <property type="term" value="P:proteolysis"/>
    <property type="evidence" value="ECO:0007669"/>
    <property type="project" value="UniProtKB-KW"/>
</dbReference>
<dbReference type="HOGENOM" id="CLU_032380_0_0_10"/>
<dbReference type="PANTHER" id="PTHR32060">
    <property type="entry name" value="TAIL-SPECIFIC PROTEASE"/>
    <property type="match status" value="1"/>
</dbReference>
<dbReference type="AlphaFoldDB" id="I3Z031"/>
<dbReference type="Gene3D" id="3.90.226.10">
    <property type="entry name" value="2-enoyl-CoA Hydratase, Chain A, domain 1"/>
    <property type="match status" value="1"/>
</dbReference>